<reference evidence="1" key="1">
    <citation type="submission" date="2022-10" db="EMBL/GenBank/DDBJ databases">
        <title>Culturing micro-colonial fungi from biological soil crusts in the Mojave desert and describing Neophaeococcomyces mojavensis, and introducing the new genera and species Taxawa tesnikishii.</title>
        <authorList>
            <person name="Kurbessoian T."/>
            <person name="Stajich J.E."/>
        </authorList>
    </citation>
    <scope>NUCLEOTIDE SEQUENCE</scope>
    <source>
        <strain evidence="1">JES_112</strain>
    </source>
</reference>
<comment type="caution">
    <text evidence="1">The sequence shown here is derived from an EMBL/GenBank/DDBJ whole genome shotgun (WGS) entry which is preliminary data.</text>
</comment>
<organism evidence="1 2">
    <name type="scientific">Neophaeococcomyces mojaviensis</name>
    <dbReference type="NCBI Taxonomy" id="3383035"/>
    <lineage>
        <taxon>Eukaryota</taxon>
        <taxon>Fungi</taxon>
        <taxon>Dikarya</taxon>
        <taxon>Ascomycota</taxon>
        <taxon>Pezizomycotina</taxon>
        <taxon>Eurotiomycetes</taxon>
        <taxon>Chaetothyriomycetidae</taxon>
        <taxon>Chaetothyriales</taxon>
        <taxon>Chaetothyriales incertae sedis</taxon>
        <taxon>Neophaeococcomyces</taxon>
    </lineage>
</organism>
<keyword evidence="2" id="KW-1185">Reference proteome</keyword>
<proteinExistence type="predicted"/>
<evidence type="ECO:0000313" key="2">
    <source>
        <dbReference type="Proteomes" id="UP001172386"/>
    </source>
</evidence>
<sequence length="471" mass="52843">MARTRKNAKNKENTGVRPLKDASDGYSSETIEKADSTPQTRNSIPQIPDEKTAKSQIEDQSSVTSDTASSRSSSSDVPKRQSKKEKKSKSKPKQRLEPKPTQSSLVSNILSDIRGLPAATYPYWKRPFALYIFWLLLSHLMAAVYVSIIEKLEKLEPICSIPIIGPILPLCHHEDRESTKTVNLTKISSSQQQLESVVESAGMGLGLAMNMLGNEYAIRDLTIRVKHSDLRRKDDLGKELDTLISLTTRTSDGLSDFTSRVASVTDSIIAFDRFAVRNLQAIIDGRNNPPSLPQILYSSLSPFSAFGPQYKTEHELKDVFIRTTSGMSSRLPSLIEEAGHLRYLLRRISDVLDLIKGLALDEIKDTPQMAALAELWVAVARRDDYVEYKSHQALLTDITAYYANAMEVVKNTLHALNMMRSDLNEFRDIHASPALVWQDVPIEVTIEMMSESMRRLESGRRRIDGYERGNG</sequence>
<accession>A0ACC2ZS96</accession>
<dbReference type="Proteomes" id="UP001172386">
    <property type="component" value="Unassembled WGS sequence"/>
</dbReference>
<name>A0ACC2ZS96_9EURO</name>
<evidence type="ECO:0000313" key="1">
    <source>
        <dbReference type="EMBL" id="KAJ9650475.1"/>
    </source>
</evidence>
<protein>
    <submittedName>
        <fullName evidence="1">Uncharacterized protein</fullName>
    </submittedName>
</protein>
<dbReference type="EMBL" id="JAPDRQ010000338">
    <property type="protein sequence ID" value="KAJ9650475.1"/>
    <property type="molecule type" value="Genomic_DNA"/>
</dbReference>
<gene>
    <name evidence="1" type="ORF">H2198_010231</name>
</gene>